<dbReference type="GO" id="GO:0008270">
    <property type="term" value="F:zinc ion binding"/>
    <property type="evidence" value="ECO:0007669"/>
    <property type="project" value="InterPro"/>
</dbReference>
<evidence type="ECO:0000259" key="3">
    <source>
        <dbReference type="SMART" id="SM00829"/>
    </source>
</evidence>
<organism evidence="4 5">
    <name type="scientific">Paraburkholderia phenazinium</name>
    <dbReference type="NCBI Taxonomy" id="60549"/>
    <lineage>
        <taxon>Bacteria</taxon>
        <taxon>Pseudomonadati</taxon>
        <taxon>Pseudomonadota</taxon>
        <taxon>Betaproteobacteria</taxon>
        <taxon>Burkholderiales</taxon>
        <taxon>Burkholderiaceae</taxon>
        <taxon>Paraburkholderia</taxon>
    </lineage>
</organism>
<dbReference type="GO" id="GO:0003960">
    <property type="term" value="F:quinone reductase (NADPH) activity"/>
    <property type="evidence" value="ECO:0007669"/>
    <property type="project" value="InterPro"/>
</dbReference>
<dbReference type="Pfam" id="PF00107">
    <property type="entry name" value="ADH_zinc_N"/>
    <property type="match status" value="1"/>
</dbReference>
<protein>
    <submittedName>
        <fullName evidence="4">NADPH2:quinone reductase</fullName>
    </submittedName>
</protein>
<dbReference type="Proteomes" id="UP000185151">
    <property type="component" value="Unassembled WGS sequence"/>
</dbReference>
<proteinExistence type="predicted"/>
<dbReference type="InterPro" id="IPR013149">
    <property type="entry name" value="ADH-like_C"/>
</dbReference>
<name>A0A1N6ILT4_9BURK</name>
<dbReference type="InterPro" id="IPR036291">
    <property type="entry name" value="NAD(P)-bd_dom_sf"/>
</dbReference>
<accession>A0A1N6ILT4</accession>
<feature type="domain" description="Enoyl reductase (ER)" evidence="3">
    <location>
        <begin position="15"/>
        <end position="326"/>
    </location>
</feature>
<dbReference type="PANTHER" id="PTHR48106">
    <property type="entry name" value="QUINONE OXIDOREDUCTASE PIG3-RELATED"/>
    <property type="match status" value="1"/>
</dbReference>
<dbReference type="InterPro" id="IPR011032">
    <property type="entry name" value="GroES-like_sf"/>
</dbReference>
<dbReference type="InterPro" id="IPR013154">
    <property type="entry name" value="ADH-like_N"/>
</dbReference>
<dbReference type="GO" id="GO:0035925">
    <property type="term" value="F:mRNA 3'-UTR AU-rich region binding"/>
    <property type="evidence" value="ECO:0007669"/>
    <property type="project" value="TreeGrafter"/>
</dbReference>
<dbReference type="PROSITE" id="PS01162">
    <property type="entry name" value="QOR_ZETA_CRYSTAL"/>
    <property type="match status" value="1"/>
</dbReference>
<dbReference type="GO" id="GO:0005829">
    <property type="term" value="C:cytosol"/>
    <property type="evidence" value="ECO:0007669"/>
    <property type="project" value="TreeGrafter"/>
</dbReference>
<dbReference type="AlphaFoldDB" id="A0A1N6ILT4"/>
<dbReference type="InterPro" id="IPR020843">
    <property type="entry name" value="ER"/>
</dbReference>
<dbReference type="SMART" id="SM00829">
    <property type="entry name" value="PKS_ER"/>
    <property type="match status" value="1"/>
</dbReference>
<keyword evidence="2" id="KW-0560">Oxidoreductase</keyword>
<gene>
    <name evidence="4" type="ORF">SAMN05444165_2281</name>
</gene>
<dbReference type="SUPFAM" id="SSF50129">
    <property type="entry name" value="GroES-like"/>
    <property type="match status" value="1"/>
</dbReference>
<dbReference type="InterPro" id="IPR002364">
    <property type="entry name" value="Quin_OxRdtase/zeta-crystal_CS"/>
</dbReference>
<evidence type="ECO:0000313" key="5">
    <source>
        <dbReference type="Proteomes" id="UP000185151"/>
    </source>
</evidence>
<dbReference type="InterPro" id="IPR047618">
    <property type="entry name" value="QOR-like"/>
</dbReference>
<evidence type="ECO:0000313" key="4">
    <source>
        <dbReference type="EMBL" id="SIO32994.1"/>
    </source>
</evidence>
<dbReference type="EMBL" id="FSRU01000001">
    <property type="protein sequence ID" value="SIO32994.1"/>
    <property type="molecule type" value="Genomic_DNA"/>
</dbReference>
<keyword evidence="1" id="KW-0521">NADP</keyword>
<dbReference type="GO" id="GO:0070402">
    <property type="term" value="F:NADPH binding"/>
    <property type="evidence" value="ECO:0007669"/>
    <property type="project" value="TreeGrafter"/>
</dbReference>
<reference evidence="4 5" key="1">
    <citation type="submission" date="2016-11" db="EMBL/GenBank/DDBJ databases">
        <authorList>
            <person name="Jaros S."/>
            <person name="Januszkiewicz K."/>
            <person name="Wedrychowicz H."/>
        </authorList>
    </citation>
    <scope>NUCLEOTIDE SEQUENCE [LARGE SCALE GENOMIC DNA]</scope>
    <source>
        <strain evidence="4 5">GAS95</strain>
    </source>
</reference>
<dbReference type="Gene3D" id="3.40.50.720">
    <property type="entry name" value="NAD(P)-binding Rossmann-like Domain"/>
    <property type="match status" value="1"/>
</dbReference>
<dbReference type="SUPFAM" id="SSF51735">
    <property type="entry name" value="NAD(P)-binding Rossmann-fold domains"/>
    <property type="match status" value="1"/>
</dbReference>
<evidence type="ECO:0000256" key="1">
    <source>
        <dbReference type="ARBA" id="ARBA00022857"/>
    </source>
</evidence>
<keyword evidence="5" id="KW-1185">Reference proteome</keyword>
<dbReference type="PANTHER" id="PTHR48106:SF13">
    <property type="entry name" value="QUINONE OXIDOREDUCTASE-RELATED"/>
    <property type="match status" value="1"/>
</dbReference>
<dbReference type="CDD" id="cd05286">
    <property type="entry name" value="QOR2"/>
    <property type="match status" value="1"/>
</dbReference>
<dbReference type="Pfam" id="PF08240">
    <property type="entry name" value="ADH_N"/>
    <property type="match status" value="1"/>
</dbReference>
<evidence type="ECO:0000256" key="2">
    <source>
        <dbReference type="ARBA" id="ARBA00023002"/>
    </source>
</evidence>
<sequence length="328" mass="34082">MEQQSAYQVGIEAYGDASVLRRFSQTVPPPAAGEVQIRQTAVGVNFVDIYFRAGLHRLPQLPGALGVEAAGVVAALGPGVNGWQVGERVAYAGLPVGSYTNLRNVPAQKLLRLPAAVSDETAAAALLRGATSYMLLHRVRDIKPGDTVLVHAAAGGLGLILVQWAKALGARVIGTVGTPAKAELALAHGLDQAVLYRDEDFVEAARAFGGGAGVDFAVDGIGGATLRRTLGAVKPFGVVASIGEAEGAIEPITLDEIGPARSIALARPSVLGMMRDVDAYRLAAQQVFERIGAGLHVEVGERLPLDDAALAHRRMETGQTVGSVILIP</sequence>
<dbReference type="RefSeq" id="WP_074295755.1">
    <property type="nucleotide sequence ID" value="NZ_FSRU01000001.1"/>
</dbReference>
<dbReference type="Gene3D" id="3.90.180.10">
    <property type="entry name" value="Medium-chain alcohol dehydrogenases, catalytic domain"/>
    <property type="match status" value="1"/>
</dbReference>